<sequence length="252" mass="25666">MMRHVLASEWSKLWSVRSTGWSLLATVLTVVGVAVISGRSLLTYTAPGDVTAADVVGVATEGIVFGQLAICVLGAMAVTAEYGTGLIRSSLAAVPSRGLLLTAKALVVAAVALVTGTVTGLLAFLVARPMIGAPASGVGLTDPSVLRAVTGSGLYLAVLAVFALAVGTILRHSAATVTTLILGVMILPGVVAQFGDVGRAVSRWWPSHAGFQLLQVDRLAGQLAPWPGFLAFTATTAALLAVAAVLLTRRDA</sequence>
<dbReference type="EMBL" id="BOMG01000097">
    <property type="protein sequence ID" value="GID59455.1"/>
    <property type="molecule type" value="Genomic_DNA"/>
</dbReference>
<protein>
    <submittedName>
        <fullName evidence="2">ABC transporter permease</fullName>
    </submittedName>
</protein>
<feature type="transmembrane region" description="Helical" evidence="1">
    <location>
        <begin position="174"/>
        <end position="195"/>
    </location>
</feature>
<evidence type="ECO:0000256" key="1">
    <source>
        <dbReference type="SAM" id="Phobius"/>
    </source>
</evidence>
<keyword evidence="1" id="KW-0472">Membrane</keyword>
<evidence type="ECO:0000313" key="2">
    <source>
        <dbReference type="EMBL" id="GID59455.1"/>
    </source>
</evidence>
<name>A0ABQ3XLR4_9ACTN</name>
<dbReference type="Proteomes" id="UP000612282">
    <property type="component" value="Unassembled WGS sequence"/>
</dbReference>
<feature type="transmembrane region" description="Helical" evidence="1">
    <location>
        <begin position="21"/>
        <end position="42"/>
    </location>
</feature>
<gene>
    <name evidence="2" type="ORF">Aco03nite_078590</name>
</gene>
<keyword evidence="3" id="KW-1185">Reference proteome</keyword>
<feature type="transmembrane region" description="Helical" evidence="1">
    <location>
        <begin position="145"/>
        <end position="167"/>
    </location>
</feature>
<feature type="transmembrane region" description="Helical" evidence="1">
    <location>
        <begin position="226"/>
        <end position="247"/>
    </location>
</feature>
<reference evidence="2 3" key="1">
    <citation type="submission" date="2021-01" db="EMBL/GenBank/DDBJ databases">
        <title>Whole genome shotgun sequence of Actinoplanes couchii NBRC 106145.</title>
        <authorList>
            <person name="Komaki H."/>
            <person name="Tamura T."/>
        </authorList>
    </citation>
    <scope>NUCLEOTIDE SEQUENCE [LARGE SCALE GENOMIC DNA]</scope>
    <source>
        <strain evidence="2 3">NBRC 106145</strain>
    </source>
</reference>
<feature type="transmembrane region" description="Helical" evidence="1">
    <location>
        <begin position="105"/>
        <end position="125"/>
    </location>
</feature>
<keyword evidence="1" id="KW-1133">Transmembrane helix</keyword>
<dbReference type="RefSeq" id="WP_203805566.1">
    <property type="nucleotide sequence ID" value="NZ_BAAAQE010000112.1"/>
</dbReference>
<feature type="transmembrane region" description="Helical" evidence="1">
    <location>
        <begin position="62"/>
        <end position="84"/>
    </location>
</feature>
<organism evidence="2 3">
    <name type="scientific">Actinoplanes couchii</name>
    <dbReference type="NCBI Taxonomy" id="403638"/>
    <lineage>
        <taxon>Bacteria</taxon>
        <taxon>Bacillati</taxon>
        <taxon>Actinomycetota</taxon>
        <taxon>Actinomycetes</taxon>
        <taxon>Micromonosporales</taxon>
        <taxon>Micromonosporaceae</taxon>
        <taxon>Actinoplanes</taxon>
    </lineage>
</organism>
<comment type="caution">
    <text evidence="2">The sequence shown here is derived from an EMBL/GenBank/DDBJ whole genome shotgun (WGS) entry which is preliminary data.</text>
</comment>
<proteinExistence type="predicted"/>
<evidence type="ECO:0000313" key="3">
    <source>
        <dbReference type="Proteomes" id="UP000612282"/>
    </source>
</evidence>
<keyword evidence="1" id="KW-0812">Transmembrane</keyword>
<accession>A0ABQ3XLR4</accession>